<comment type="subcellular location">
    <subcellularLocation>
        <location evidence="1">Membrane</location>
        <topology evidence="1">Multi-pass membrane protein</topology>
    </subcellularLocation>
</comment>
<keyword evidence="8" id="KW-1185">Reference proteome</keyword>
<sequence>MARTAEKVQSLIEEDESFADALASVKRVAEQNGGEVEWQDVEGEVTSGQWGRLIERGILRSTEGDGFQLADPDGVDQVVGDDGSVEMPESPDSPDSEESSWSQWDKLAGVATLAMMVGYYFNPVRDAIGNTFNTVLGPIDAVLPFYAVVMIVAMLTSVYSMLLQANLMDSEKMSEYQEQMEAIQERRKAAKERGDDEALERIQEEQMEAMGDQLGMFKEQFRPMVWIMVLTIPIFLWLYWMTNTGQIPAAEQTAILPFVGEIEWNEGILGPMPAWIVWYFLSTMGFRQLFAKPLNIQTTPT</sequence>
<dbReference type="Pfam" id="PF01956">
    <property type="entry name" value="EMC3_TMCO1"/>
    <property type="match status" value="1"/>
</dbReference>
<reference evidence="7 8" key="1">
    <citation type="submission" date="2017-09" db="EMBL/GenBank/DDBJ databases">
        <authorList>
            <person name="Ehlers B."/>
            <person name="Leendertz F.H."/>
        </authorList>
    </citation>
    <scope>NUCLEOTIDE SEQUENCE [LARGE SCALE GENOMIC DNA]</scope>
    <source>
        <strain evidence="7 8">DSM 27208</strain>
    </source>
</reference>
<dbReference type="EMBL" id="OBEJ01000001">
    <property type="protein sequence ID" value="SNZ06811.1"/>
    <property type="molecule type" value="Genomic_DNA"/>
</dbReference>
<evidence type="ECO:0000256" key="2">
    <source>
        <dbReference type="ARBA" id="ARBA00022692"/>
    </source>
</evidence>
<keyword evidence="2 6" id="KW-0812">Transmembrane</keyword>
<feature type="transmembrane region" description="Helical" evidence="6">
    <location>
        <begin position="223"/>
        <end position="240"/>
    </location>
</feature>
<evidence type="ECO:0000313" key="7">
    <source>
        <dbReference type="EMBL" id="SNZ06811.1"/>
    </source>
</evidence>
<name>A0A285NGP3_NATPI</name>
<evidence type="ECO:0000256" key="6">
    <source>
        <dbReference type="SAM" id="Phobius"/>
    </source>
</evidence>
<keyword evidence="3 6" id="KW-1133">Transmembrane helix</keyword>
<dbReference type="InterPro" id="IPR002809">
    <property type="entry name" value="EMC3/TMCO1"/>
</dbReference>
<evidence type="ECO:0000313" key="8">
    <source>
        <dbReference type="Proteomes" id="UP000219453"/>
    </source>
</evidence>
<dbReference type="PANTHER" id="PTHR42198:SF1">
    <property type="entry name" value="INTEGRAL MEMBRANE PROTEIN"/>
    <property type="match status" value="1"/>
</dbReference>
<accession>A0A285NGP3</accession>
<organism evidence="7 8">
    <name type="scientific">Natronoarchaeum philippinense</name>
    <dbReference type="NCBI Taxonomy" id="558529"/>
    <lineage>
        <taxon>Archaea</taxon>
        <taxon>Methanobacteriati</taxon>
        <taxon>Methanobacteriota</taxon>
        <taxon>Stenosarchaea group</taxon>
        <taxon>Halobacteria</taxon>
        <taxon>Halobacteriales</taxon>
        <taxon>Natronoarchaeaceae</taxon>
    </lineage>
</organism>
<dbReference type="PANTHER" id="PTHR42198">
    <property type="entry name" value="INTEGRAL MEMBRANE PROTEIN"/>
    <property type="match status" value="1"/>
</dbReference>
<evidence type="ECO:0000256" key="3">
    <source>
        <dbReference type="ARBA" id="ARBA00022989"/>
    </source>
</evidence>
<protein>
    <submittedName>
        <fullName evidence="7">Uncharacterized membrane protein, DUF106 family</fullName>
    </submittedName>
</protein>
<keyword evidence="4 6" id="KW-0472">Membrane</keyword>
<dbReference type="GO" id="GO:0016020">
    <property type="term" value="C:membrane"/>
    <property type="evidence" value="ECO:0007669"/>
    <property type="project" value="UniProtKB-SubCell"/>
</dbReference>
<evidence type="ECO:0000256" key="5">
    <source>
        <dbReference type="SAM" id="MobiDB-lite"/>
    </source>
</evidence>
<proteinExistence type="predicted"/>
<evidence type="ECO:0000256" key="4">
    <source>
        <dbReference type="ARBA" id="ARBA00023136"/>
    </source>
</evidence>
<dbReference type="OrthoDB" id="84619at2157"/>
<dbReference type="RefSeq" id="WP_097008218.1">
    <property type="nucleotide sequence ID" value="NZ_OBEJ01000001.1"/>
</dbReference>
<feature type="transmembrane region" description="Helical" evidence="6">
    <location>
        <begin position="141"/>
        <end position="163"/>
    </location>
</feature>
<dbReference type="InterPro" id="IPR038978">
    <property type="entry name" value="MJ0935"/>
</dbReference>
<feature type="region of interest" description="Disordered" evidence="5">
    <location>
        <begin position="81"/>
        <end position="102"/>
    </location>
</feature>
<dbReference type="AlphaFoldDB" id="A0A285NGP3"/>
<gene>
    <name evidence="7" type="ORF">SAMN06269185_1295</name>
</gene>
<dbReference type="SMART" id="SM01415">
    <property type="entry name" value="DUF106"/>
    <property type="match status" value="1"/>
</dbReference>
<dbReference type="Proteomes" id="UP000219453">
    <property type="component" value="Unassembled WGS sequence"/>
</dbReference>
<evidence type="ECO:0000256" key="1">
    <source>
        <dbReference type="ARBA" id="ARBA00004141"/>
    </source>
</evidence>